<protein>
    <submittedName>
        <fullName evidence="1">Uncharacterized protein</fullName>
    </submittedName>
</protein>
<gene>
    <name evidence="1" type="ORF">E3N88_23698</name>
</gene>
<name>A0A5N6NG14_9ASTR</name>
<comment type="caution">
    <text evidence="1">The sequence shown here is derived from an EMBL/GenBank/DDBJ whole genome shotgun (WGS) entry which is preliminary data.</text>
</comment>
<accession>A0A5N6NG14</accession>
<keyword evidence="2" id="KW-1185">Reference proteome</keyword>
<organism evidence="1 2">
    <name type="scientific">Mikania micrantha</name>
    <name type="common">bitter vine</name>
    <dbReference type="NCBI Taxonomy" id="192012"/>
    <lineage>
        <taxon>Eukaryota</taxon>
        <taxon>Viridiplantae</taxon>
        <taxon>Streptophyta</taxon>
        <taxon>Embryophyta</taxon>
        <taxon>Tracheophyta</taxon>
        <taxon>Spermatophyta</taxon>
        <taxon>Magnoliopsida</taxon>
        <taxon>eudicotyledons</taxon>
        <taxon>Gunneridae</taxon>
        <taxon>Pentapetalae</taxon>
        <taxon>asterids</taxon>
        <taxon>campanulids</taxon>
        <taxon>Asterales</taxon>
        <taxon>Asteraceae</taxon>
        <taxon>Asteroideae</taxon>
        <taxon>Heliantheae alliance</taxon>
        <taxon>Eupatorieae</taxon>
        <taxon>Mikania</taxon>
    </lineage>
</organism>
<dbReference type="Proteomes" id="UP000326396">
    <property type="component" value="Linkage Group LG2"/>
</dbReference>
<evidence type="ECO:0000313" key="2">
    <source>
        <dbReference type="Proteomes" id="UP000326396"/>
    </source>
</evidence>
<reference evidence="1 2" key="1">
    <citation type="submission" date="2019-05" db="EMBL/GenBank/DDBJ databases">
        <title>Mikania micrantha, genome provides insights into the molecular mechanism of rapid growth.</title>
        <authorList>
            <person name="Liu B."/>
        </authorList>
    </citation>
    <scope>NUCLEOTIDE SEQUENCE [LARGE SCALE GENOMIC DNA]</scope>
    <source>
        <strain evidence="1">NLD-2019</strain>
        <tissue evidence="1">Leaf</tissue>
    </source>
</reference>
<dbReference type="EMBL" id="SZYD01000012">
    <property type="protein sequence ID" value="KAD4586097.1"/>
    <property type="molecule type" value="Genomic_DNA"/>
</dbReference>
<sequence>MNVCKRKLLNRQVARRSPATYSVYLIELPSIASKSLERCYPQLLRFLDREGLQRNDGDGGGVSSNSSSQAFKAPKWLQWLPPGQISEFQRFERVNGRAMTCVTPGVGWLCLALRADGLDEAPDSSPARIAYRGRLGSGVPPGLNFKPNKLVLLFWAHSCPFLDCRTSFVRRLDSIGQLLAIIDL</sequence>
<dbReference type="AlphaFoldDB" id="A0A5N6NG14"/>
<evidence type="ECO:0000313" key="1">
    <source>
        <dbReference type="EMBL" id="KAD4586097.1"/>
    </source>
</evidence>
<proteinExistence type="predicted"/>